<dbReference type="Bgee" id="ENSNBRG00000019625">
    <property type="expression patterns" value="Expressed in zone of skin and 1 other cell type or tissue"/>
</dbReference>
<evidence type="ECO:0000313" key="1">
    <source>
        <dbReference type="Ensembl" id="ENSNBRP00000025661.1"/>
    </source>
</evidence>
<protein>
    <submittedName>
        <fullName evidence="1">Uncharacterized protein</fullName>
    </submittedName>
</protein>
<keyword evidence="2" id="KW-1185">Reference proteome</keyword>
<accession>A0A3Q4HTW2</accession>
<dbReference type="Ensembl" id="ENSNBRT00000026331.1">
    <property type="protein sequence ID" value="ENSNBRP00000025661.1"/>
    <property type="gene ID" value="ENSNBRG00000019625.1"/>
</dbReference>
<sequence>MLINGTQFVLDFVPGVKRYRLVHSPNVHLCISKHISKFLSSCSREITMHCARMSFNPAQYSKTVRNFLVIAGCWQCYFLYESFDWHLPSCGLWPGRGLPDTHQPVAQYLYCDGKPAVSGTTSQQLSAANYINAGGHCEREKKEWGEVDGCLSMM</sequence>
<dbReference type="AlphaFoldDB" id="A0A3Q4HTW2"/>
<reference evidence="1" key="2">
    <citation type="submission" date="2025-09" db="UniProtKB">
        <authorList>
            <consortium name="Ensembl"/>
        </authorList>
    </citation>
    <scope>IDENTIFICATION</scope>
</reference>
<organism evidence="1 2">
    <name type="scientific">Neolamprologus brichardi</name>
    <name type="common">Fairy cichlid</name>
    <name type="synonym">Lamprologus brichardi</name>
    <dbReference type="NCBI Taxonomy" id="32507"/>
    <lineage>
        <taxon>Eukaryota</taxon>
        <taxon>Metazoa</taxon>
        <taxon>Chordata</taxon>
        <taxon>Craniata</taxon>
        <taxon>Vertebrata</taxon>
        <taxon>Euteleostomi</taxon>
        <taxon>Actinopterygii</taxon>
        <taxon>Neopterygii</taxon>
        <taxon>Teleostei</taxon>
        <taxon>Neoteleostei</taxon>
        <taxon>Acanthomorphata</taxon>
        <taxon>Ovalentaria</taxon>
        <taxon>Cichlomorphae</taxon>
        <taxon>Cichliformes</taxon>
        <taxon>Cichlidae</taxon>
        <taxon>African cichlids</taxon>
        <taxon>Pseudocrenilabrinae</taxon>
        <taxon>Lamprologini</taxon>
        <taxon>Neolamprologus</taxon>
    </lineage>
</organism>
<name>A0A3Q4HTW2_NEOBR</name>
<reference evidence="1" key="1">
    <citation type="submission" date="2025-08" db="UniProtKB">
        <authorList>
            <consortium name="Ensembl"/>
        </authorList>
    </citation>
    <scope>IDENTIFICATION</scope>
</reference>
<evidence type="ECO:0000313" key="2">
    <source>
        <dbReference type="Proteomes" id="UP000261580"/>
    </source>
</evidence>
<proteinExistence type="predicted"/>
<dbReference type="Proteomes" id="UP000261580">
    <property type="component" value="Unassembled WGS sequence"/>
</dbReference>